<feature type="transmembrane region" description="Helical" evidence="2">
    <location>
        <begin position="12"/>
        <end position="28"/>
    </location>
</feature>
<dbReference type="Proteomes" id="UP000654075">
    <property type="component" value="Unassembled WGS sequence"/>
</dbReference>
<comment type="caution">
    <text evidence="4">The sequence shown here is derived from an EMBL/GenBank/DDBJ whole genome shotgun (WGS) entry which is preliminary data.</text>
</comment>
<keyword evidence="2" id="KW-0812">Transmembrane</keyword>
<evidence type="ECO:0000313" key="5">
    <source>
        <dbReference type="Proteomes" id="UP000654075"/>
    </source>
</evidence>
<keyword evidence="5" id="KW-1185">Reference proteome</keyword>
<dbReference type="SUPFAM" id="SSF53448">
    <property type="entry name" value="Nucleotide-diphospho-sugar transferases"/>
    <property type="match status" value="1"/>
</dbReference>
<evidence type="ECO:0000256" key="2">
    <source>
        <dbReference type="SAM" id="Phobius"/>
    </source>
</evidence>
<accession>A0A813EI29</accession>
<protein>
    <recommendedName>
        <fullName evidence="3">Glycosyltransferase 2-like domain-containing protein</fullName>
    </recommendedName>
</protein>
<evidence type="ECO:0000259" key="3">
    <source>
        <dbReference type="Pfam" id="PF00535"/>
    </source>
</evidence>
<name>A0A813EI29_POLGL</name>
<dbReference type="OMA" id="YDDDWFM"/>
<dbReference type="PANTHER" id="PTHR11675:SF119">
    <property type="entry name" value="POLYPEPTIDE N-ACETYLGALACTOSAMINYLTRANSFERASE 2"/>
    <property type="match status" value="1"/>
</dbReference>
<gene>
    <name evidence="4" type="ORF">PGLA1383_LOCUS18576</name>
</gene>
<evidence type="ECO:0000313" key="4">
    <source>
        <dbReference type="EMBL" id="CAE8600243.1"/>
    </source>
</evidence>
<dbReference type="InterPro" id="IPR001173">
    <property type="entry name" value="Glyco_trans_2-like"/>
</dbReference>
<dbReference type="GO" id="GO:0006493">
    <property type="term" value="P:protein O-linked glycosylation"/>
    <property type="evidence" value="ECO:0007669"/>
    <property type="project" value="TreeGrafter"/>
</dbReference>
<dbReference type="EMBL" id="CAJNNV010011964">
    <property type="protein sequence ID" value="CAE8600243.1"/>
    <property type="molecule type" value="Genomic_DNA"/>
</dbReference>
<dbReference type="OrthoDB" id="416652at2759"/>
<feature type="transmembrane region" description="Helical" evidence="2">
    <location>
        <begin position="58"/>
        <end position="79"/>
    </location>
</feature>
<dbReference type="GO" id="GO:0004653">
    <property type="term" value="F:polypeptide N-acetylgalactosaminyltransferase activity"/>
    <property type="evidence" value="ECO:0007669"/>
    <property type="project" value="TreeGrafter"/>
</dbReference>
<reference evidence="4" key="1">
    <citation type="submission" date="2021-02" db="EMBL/GenBank/DDBJ databases">
        <authorList>
            <person name="Dougan E. K."/>
            <person name="Rhodes N."/>
            <person name="Thang M."/>
            <person name="Chan C."/>
        </authorList>
    </citation>
    <scope>NUCLEOTIDE SEQUENCE</scope>
</reference>
<dbReference type="Gene3D" id="3.90.550.10">
    <property type="entry name" value="Spore Coat Polysaccharide Biosynthesis Protein SpsA, Chain A"/>
    <property type="match status" value="1"/>
</dbReference>
<dbReference type="PANTHER" id="PTHR11675">
    <property type="entry name" value="N-ACETYLGALACTOSAMINYLTRANSFERASE"/>
    <property type="match status" value="1"/>
</dbReference>
<feature type="domain" description="Glycosyltransferase 2-like" evidence="3">
    <location>
        <begin position="111"/>
        <end position="270"/>
    </location>
</feature>
<organism evidence="4 5">
    <name type="scientific">Polarella glacialis</name>
    <name type="common">Dinoflagellate</name>
    <dbReference type="NCBI Taxonomy" id="89957"/>
    <lineage>
        <taxon>Eukaryota</taxon>
        <taxon>Sar</taxon>
        <taxon>Alveolata</taxon>
        <taxon>Dinophyceae</taxon>
        <taxon>Suessiales</taxon>
        <taxon>Suessiaceae</taxon>
        <taxon>Polarella</taxon>
    </lineage>
</organism>
<dbReference type="GO" id="GO:0005794">
    <property type="term" value="C:Golgi apparatus"/>
    <property type="evidence" value="ECO:0007669"/>
    <property type="project" value="TreeGrafter"/>
</dbReference>
<feature type="non-terminal residue" evidence="4">
    <location>
        <position position="1"/>
    </location>
</feature>
<dbReference type="Pfam" id="PF00535">
    <property type="entry name" value="Glycos_transf_2"/>
    <property type="match status" value="1"/>
</dbReference>
<sequence>MGLSPHSAMQTCLRVALIFAAPIGSLATLGDLQLAAILAVGSLMASFMDVFRQRRRCLPFPVLLLLVYSAQMTCFMVAMHGNVSIPSSFSKVSPESGATLYPPAMPIRSISIVMAAHNEQLYLERTLDSIIGSTPADVLREIIVVDDASEPPLKPMLDKYPLVKVLRHEKRLGLIKSKTRGGNTAVSDMIMFLDAHVKPAKDWHLPLLRHMNRNYKRVVVPMIPILNGDNWVVNENAVGVKMMFDWTLFFQWFDDRNDLVPCMSGGLFGITRQWWHESGEYDYGMSMWGAENIEQSIRIWLCGGEIIVARDSRIAHVFRSKFPYTINNTEIYINKVRTVETWFDEYKEMVYQADPGALRVVPFMGNISDRLALKEKLQCKPFKWYVEKFRSVFESKNMLPKEMFMIRDNSTGLCLQTDGLSQMLAAASRMAHPVLAWMQMLGPETGEAPKSSFTSAWTG</sequence>
<dbReference type="AlphaFoldDB" id="A0A813EI29"/>
<keyword evidence="1" id="KW-1015">Disulfide bond</keyword>
<evidence type="ECO:0000256" key="1">
    <source>
        <dbReference type="ARBA" id="ARBA00023157"/>
    </source>
</evidence>
<dbReference type="InterPro" id="IPR029044">
    <property type="entry name" value="Nucleotide-diphossugar_trans"/>
</dbReference>
<keyword evidence="2" id="KW-1133">Transmembrane helix</keyword>
<proteinExistence type="predicted"/>
<keyword evidence="2" id="KW-0472">Membrane</keyword>